<reference evidence="1" key="1">
    <citation type="submission" date="2020-05" db="EMBL/GenBank/DDBJ databases">
        <authorList>
            <person name="Chiriac C."/>
            <person name="Salcher M."/>
            <person name="Ghai R."/>
            <person name="Kavagutti S V."/>
        </authorList>
    </citation>
    <scope>NUCLEOTIDE SEQUENCE</scope>
</reference>
<evidence type="ECO:0000313" key="1">
    <source>
        <dbReference type="EMBL" id="CAB4898475.1"/>
    </source>
</evidence>
<dbReference type="AlphaFoldDB" id="A0A6J7FZ81"/>
<dbReference type="EMBL" id="CAFBLX010000166">
    <property type="protein sequence ID" value="CAB4898475.1"/>
    <property type="molecule type" value="Genomic_DNA"/>
</dbReference>
<protein>
    <submittedName>
        <fullName evidence="1">Unannotated protein</fullName>
    </submittedName>
</protein>
<organism evidence="1">
    <name type="scientific">freshwater metagenome</name>
    <dbReference type="NCBI Taxonomy" id="449393"/>
    <lineage>
        <taxon>unclassified sequences</taxon>
        <taxon>metagenomes</taxon>
        <taxon>ecological metagenomes</taxon>
    </lineage>
</organism>
<proteinExistence type="predicted"/>
<accession>A0A6J7FZ81</accession>
<name>A0A6J7FZ81_9ZZZZ</name>
<sequence length="71" mass="6987">MSDTVVIRSSISTNVSAYMAACCRPTAASSCSTNAHRAGSGPTINAIGKLMCAPNTVISSTVPLVSGIGAG</sequence>
<gene>
    <name evidence="1" type="ORF">UFOPK3472_02320</name>
</gene>